<dbReference type="PANTHER" id="PTHR21272:SF3">
    <property type="entry name" value="CATABOLIC 3-DEHYDROQUINASE"/>
    <property type="match status" value="1"/>
</dbReference>
<dbReference type="PIRSF" id="PIRSF001399">
    <property type="entry name" value="DHquinase_II"/>
    <property type="match status" value="1"/>
</dbReference>
<feature type="binding site" evidence="8 10">
    <location>
        <position position="88"/>
    </location>
    <ligand>
        <name>substrate</name>
    </ligand>
</feature>
<dbReference type="NCBIfam" id="TIGR01088">
    <property type="entry name" value="aroQ"/>
    <property type="match status" value="1"/>
</dbReference>
<dbReference type="InterPro" id="IPR018509">
    <property type="entry name" value="DHquinase_II_CS"/>
</dbReference>
<comment type="pathway">
    <text evidence="3 8">Metabolic intermediate biosynthesis; chorismate biosynthesis; chorismate from D-erythrose 4-phosphate and phosphoenolpyruvate: step 3/7.</text>
</comment>
<feature type="binding site" evidence="8 10">
    <location>
        <position position="112"/>
    </location>
    <ligand>
        <name>substrate</name>
    </ligand>
</feature>
<dbReference type="SUPFAM" id="SSF52304">
    <property type="entry name" value="Type II 3-dehydroquinate dehydratase"/>
    <property type="match status" value="1"/>
</dbReference>
<dbReference type="NCBIfam" id="NF003805">
    <property type="entry name" value="PRK05395.1-2"/>
    <property type="match status" value="1"/>
</dbReference>
<dbReference type="Proteomes" id="UP000254601">
    <property type="component" value="Unassembled WGS sequence"/>
</dbReference>
<keyword evidence="13" id="KW-1185">Reference proteome</keyword>
<name>A0A380MLP3_9GAMM</name>
<evidence type="ECO:0000256" key="7">
    <source>
        <dbReference type="ARBA" id="ARBA00023239"/>
    </source>
</evidence>
<dbReference type="CDD" id="cd00466">
    <property type="entry name" value="DHQase_II"/>
    <property type="match status" value="1"/>
</dbReference>
<dbReference type="EC" id="4.2.1.10" evidence="6 8"/>
<evidence type="ECO:0000313" key="13">
    <source>
        <dbReference type="Proteomes" id="UP000254601"/>
    </source>
</evidence>
<feature type="active site" description="Proton donor" evidence="8 9">
    <location>
        <position position="101"/>
    </location>
</feature>
<comment type="subunit">
    <text evidence="5 8">Homododecamer.</text>
</comment>
<dbReference type="InterPro" id="IPR036441">
    <property type="entry name" value="DHquinase_II_sf"/>
</dbReference>
<evidence type="ECO:0000256" key="6">
    <source>
        <dbReference type="ARBA" id="ARBA00012060"/>
    </source>
</evidence>
<dbReference type="Pfam" id="PF01220">
    <property type="entry name" value="DHquinase_II"/>
    <property type="match status" value="1"/>
</dbReference>
<sequence length="148" mass="16292">MTQLLVINGPNLNLLGTREPSIYGADTLEDIETRMRSVAEAFNYQIEFFQSNHEGVIIDLIHEAGKYQVDLIIINPAAFTHTSVAIRDAIKAVGIPCIEVHLSNIHTREVFRTHSYFSDIAIGTISGLGAIGYELAVIAAHNHLTHAQ</sequence>
<dbReference type="PROSITE" id="PS01029">
    <property type="entry name" value="DEHYDROQUINASE_II"/>
    <property type="match status" value="1"/>
</dbReference>
<proteinExistence type="inferred from homology"/>
<evidence type="ECO:0000256" key="8">
    <source>
        <dbReference type="HAMAP-Rule" id="MF_00169"/>
    </source>
</evidence>
<keyword evidence="8" id="KW-0028">Amino-acid biosynthesis</keyword>
<accession>A0A380MLP3</accession>
<protein>
    <recommendedName>
        <fullName evidence="6 8">3-dehydroquinate dehydratase</fullName>
        <shortName evidence="8">3-dehydroquinase</shortName>
        <ecNumber evidence="6 8">4.2.1.10</ecNumber>
    </recommendedName>
    <alternativeName>
        <fullName evidence="8">Type II DHQase</fullName>
    </alternativeName>
</protein>
<comment type="similarity">
    <text evidence="4 8">Belongs to the type-II 3-dehydroquinase family.</text>
</comment>
<feature type="active site" description="Proton acceptor" evidence="8 9">
    <location>
        <position position="23"/>
    </location>
</feature>
<feature type="binding site" evidence="8 10">
    <location>
        <position position="81"/>
    </location>
    <ligand>
        <name>substrate</name>
    </ligand>
</feature>
<evidence type="ECO:0000256" key="1">
    <source>
        <dbReference type="ARBA" id="ARBA00001864"/>
    </source>
</evidence>
<dbReference type="EMBL" id="UHIC01000001">
    <property type="protein sequence ID" value="SUO93242.1"/>
    <property type="molecule type" value="Genomic_DNA"/>
</dbReference>
<dbReference type="InterPro" id="IPR001874">
    <property type="entry name" value="DHquinase_II"/>
</dbReference>
<dbReference type="GO" id="GO:0008652">
    <property type="term" value="P:amino acid biosynthetic process"/>
    <property type="evidence" value="ECO:0007669"/>
    <property type="project" value="UniProtKB-KW"/>
</dbReference>
<feature type="binding site" evidence="8 10">
    <location>
        <begin position="102"/>
        <end position="103"/>
    </location>
    <ligand>
        <name>substrate</name>
    </ligand>
</feature>
<reference evidence="12 13" key="1">
    <citation type="submission" date="2018-06" db="EMBL/GenBank/DDBJ databases">
        <authorList>
            <consortium name="Pathogen Informatics"/>
            <person name="Doyle S."/>
        </authorList>
    </citation>
    <scope>NUCLEOTIDE SEQUENCE [LARGE SCALE GENOMIC DNA]</scope>
    <source>
        <strain evidence="12 13">NCTC13337</strain>
    </source>
</reference>
<evidence type="ECO:0000256" key="11">
    <source>
        <dbReference type="PIRSR" id="PIRSR001399-3"/>
    </source>
</evidence>
<evidence type="ECO:0000313" key="12">
    <source>
        <dbReference type="EMBL" id="SUO93242.1"/>
    </source>
</evidence>
<dbReference type="NCBIfam" id="NF003804">
    <property type="entry name" value="PRK05395.1-1"/>
    <property type="match status" value="1"/>
</dbReference>
<dbReference type="NCBIfam" id="NF003806">
    <property type="entry name" value="PRK05395.1-3"/>
    <property type="match status" value="1"/>
</dbReference>
<dbReference type="GO" id="GO:0009073">
    <property type="term" value="P:aromatic amino acid family biosynthetic process"/>
    <property type="evidence" value="ECO:0007669"/>
    <property type="project" value="UniProtKB-KW"/>
</dbReference>
<dbReference type="NCBIfam" id="NF003807">
    <property type="entry name" value="PRK05395.1-4"/>
    <property type="match status" value="1"/>
</dbReference>
<comment type="catalytic activity">
    <reaction evidence="1 8">
        <text>3-dehydroquinate = 3-dehydroshikimate + H2O</text>
        <dbReference type="Rhea" id="RHEA:21096"/>
        <dbReference type="ChEBI" id="CHEBI:15377"/>
        <dbReference type="ChEBI" id="CHEBI:16630"/>
        <dbReference type="ChEBI" id="CHEBI:32364"/>
        <dbReference type="EC" id="4.2.1.10"/>
    </reaction>
</comment>
<comment type="function">
    <text evidence="2 8">Catalyzes a trans-dehydration via an enolate intermediate.</text>
</comment>
<keyword evidence="7 8" id="KW-0456">Lyase</keyword>
<evidence type="ECO:0000256" key="2">
    <source>
        <dbReference type="ARBA" id="ARBA00003924"/>
    </source>
</evidence>
<evidence type="ECO:0000256" key="3">
    <source>
        <dbReference type="ARBA" id="ARBA00004902"/>
    </source>
</evidence>
<dbReference type="GO" id="GO:0003855">
    <property type="term" value="F:3-dehydroquinate dehydratase activity"/>
    <property type="evidence" value="ECO:0007669"/>
    <property type="project" value="UniProtKB-UniRule"/>
</dbReference>
<gene>
    <name evidence="8 12" type="primary">aroQ</name>
    <name evidence="12" type="ORF">NCTC13337_00120</name>
</gene>
<dbReference type="OrthoDB" id="9790793at2"/>
<dbReference type="AlphaFoldDB" id="A0A380MLP3"/>
<feature type="binding site" evidence="8 10">
    <location>
        <position position="75"/>
    </location>
    <ligand>
        <name>substrate</name>
    </ligand>
</feature>
<evidence type="ECO:0000256" key="10">
    <source>
        <dbReference type="PIRSR" id="PIRSR001399-2"/>
    </source>
</evidence>
<dbReference type="GO" id="GO:0019631">
    <property type="term" value="P:quinate catabolic process"/>
    <property type="evidence" value="ECO:0007669"/>
    <property type="project" value="TreeGrafter"/>
</dbReference>
<dbReference type="GO" id="GO:0009423">
    <property type="term" value="P:chorismate biosynthetic process"/>
    <property type="evidence" value="ECO:0007669"/>
    <property type="project" value="UniProtKB-UniRule"/>
</dbReference>
<dbReference type="PANTHER" id="PTHR21272">
    <property type="entry name" value="CATABOLIC 3-DEHYDROQUINASE"/>
    <property type="match status" value="1"/>
</dbReference>
<organism evidence="12 13">
    <name type="scientific">Suttonella ornithocola</name>
    <dbReference type="NCBI Taxonomy" id="279832"/>
    <lineage>
        <taxon>Bacteria</taxon>
        <taxon>Pseudomonadati</taxon>
        <taxon>Pseudomonadota</taxon>
        <taxon>Gammaproteobacteria</taxon>
        <taxon>Cardiobacteriales</taxon>
        <taxon>Cardiobacteriaceae</taxon>
        <taxon>Suttonella</taxon>
    </lineage>
</organism>
<dbReference type="UniPathway" id="UPA00053">
    <property type="reaction ID" value="UER00086"/>
</dbReference>
<evidence type="ECO:0000256" key="4">
    <source>
        <dbReference type="ARBA" id="ARBA00011037"/>
    </source>
</evidence>
<dbReference type="Gene3D" id="3.40.50.9100">
    <property type="entry name" value="Dehydroquinase, class II"/>
    <property type="match status" value="1"/>
</dbReference>
<keyword evidence="8" id="KW-0057">Aromatic amino acid biosynthesis</keyword>
<dbReference type="RefSeq" id="WP_072575704.1">
    <property type="nucleotide sequence ID" value="NZ_LWHB01000021.1"/>
</dbReference>
<evidence type="ECO:0000256" key="5">
    <source>
        <dbReference type="ARBA" id="ARBA00011193"/>
    </source>
</evidence>
<dbReference type="HAMAP" id="MF_00169">
    <property type="entry name" value="AroQ"/>
    <property type="match status" value="1"/>
</dbReference>
<feature type="site" description="Transition state stabilizer" evidence="8 11">
    <location>
        <position position="18"/>
    </location>
</feature>
<evidence type="ECO:0000256" key="9">
    <source>
        <dbReference type="PIRSR" id="PIRSR001399-1"/>
    </source>
</evidence>